<protein>
    <submittedName>
        <fullName evidence="3">Uncharacterized protein</fullName>
    </submittedName>
</protein>
<dbReference type="Proteomes" id="UP000008372">
    <property type="component" value="Unassembled WGS sequence"/>
</dbReference>
<keyword evidence="4" id="KW-1185">Reference proteome</keyword>
<gene>
    <name evidence="3" type="ORF">GAGA_0412</name>
</gene>
<evidence type="ECO:0000313" key="4">
    <source>
        <dbReference type="Proteomes" id="UP000008372"/>
    </source>
</evidence>
<dbReference type="EMBL" id="BAEK01000007">
    <property type="protein sequence ID" value="GAC03277.1"/>
    <property type="molecule type" value="Genomic_DNA"/>
</dbReference>
<accession>A0ABQ0I1T4</accession>
<proteinExistence type="predicted"/>
<evidence type="ECO:0000313" key="3">
    <source>
        <dbReference type="EMBL" id="GAC03277.1"/>
    </source>
</evidence>
<feature type="coiled-coil region" evidence="1">
    <location>
        <begin position="9"/>
        <end position="43"/>
    </location>
</feature>
<organism evidence="3 4">
    <name type="scientific">Paraglaciecola agarilytica NO2</name>
    <dbReference type="NCBI Taxonomy" id="1125747"/>
    <lineage>
        <taxon>Bacteria</taxon>
        <taxon>Pseudomonadati</taxon>
        <taxon>Pseudomonadota</taxon>
        <taxon>Gammaproteobacteria</taxon>
        <taxon>Alteromonadales</taxon>
        <taxon>Alteromonadaceae</taxon>
        <taxon>Paraglaciecola</taxon>
    </lineage>
</organism>
<reference evidence="3 4" key="1">
    <citation type="journal article" date="2014" name="Environ. Microbiol.">
        <title>Comparative genomics of the marine bacterial genus Glaciecola reveals the high degree of genomic diversity and genomic characteristic for cold adaptation.</title>
        <authorList>
            <person name="Qin Q.L."/>
            <person name="Xie B.B."/>
            <person name="Yu Y."/>
            <person name="Shu Y.L."/>
            <person name="Rong J.C."/>
            <person name="Zhang Y.J."/>
            <person name="Zhao D.L."/>
            <person name="Chen X.L."/>
            <person name="Zhang X.Y."/>
            <person name="Chen B."/>
            <person name="Zhou B.C."/>
            <person name="Zhang Y.Z."/>
        </authorList>
    </citation>
    <scope>NUCLEOTIDE SEQUENCE [LARGE SCALE GENOMIC DNA]</scope>
    <source>
        <strain evidence="3 4">NO2</strain>
    </source>
</reference>
<dbReference type="RefSeq" id="WP_008302106.1">
    <property type="nucleotide sequence ID" value="NZ_BAEK01000007.1"/>
</dbReference>
<keyword evidence="2" id="KW-1133">Transmembrane helix</keyword>
<evidence type="ECO:0000256" key="2">
    <source>
        <dbReference type="SAM" id="Phobius"/>
    </source>
</evidence>
<evidence type="ECO:0000256" key="1">
    <source>
        <dbReference type="SAM" id="Coils"/>
    </source>
</evidence>
<comment type="caution">
    <text evidence="3">The sequence shown here is derived from an EMBL/GenBank/DDBJ whole genome shotgun (WGS) entry which is preliminary data.</text>
</comment>
<keyword evidence="1" id="KW-0175">Coiled coil</keyword>
<feature type="transmembrane region" description="Helical" evidence="2">
    <location>
        <begin position="45"/>
        <end position="66"/>
    </location>
</feature>
<name>A0ABQ0I1T4_9ALTE</name>
<keyword evidence="2" id="KW-0472">Membrane</keyword>
<sequence length="69" mass="7599">MNAQQGLIIARRENEARKTKADLDRKKRELALKEEANKIASRNTFLALGALLVSFVSLLLSVAALFKSG</sequence>
<keyword evidence="2" id="KW-0812">Transmembrane</keyword>